<sequence>TIFTHMNKSDLIEVFFLNLINVFGYGECNSSQNTITRNYCYTNNTIFNLKTAFRSKMRYVPGGILRV</sequence>
<organism evidence="1">
    <name type="scientific">Pararge aegeria</name>
    <name type="common">speckled wood butterfly</name>
    <dbReference type="NCBI Taxonomy" id="116150"/>
    <lineage>
        <taxon>Eukaryota</taxon>
        <taxon>Metazoa</taxon>
        <taxon>Ecdysozoa</taxon>
        <taxon>Arthropoda</taxon>
        <taxon>Hexapoda</taxon>
        <taxon>Insecta</taxon>
        <taxon>Pterygota</taxon>
        <taxon>Neoptera</taxon>
        <taxon>Endopterygota</taxon>
        <taxon>Lepidoptera</taxon>
        <taxon>Glossata</taxon>
        <taxon>Ditrysia</taxon>
        <taxon>Papilionoidea</taxon>
        <taxon>Nymphalidae</taxon>
        <taxon>Satyrinae</taxon>
        <taxon>Satyrini</taxon>
        <taxon>Parargina</taxon>
        <taxon>Pararge</taxon>
    </lineage>
</organism>
<proteinExistence type="predicted"/>
<name>S4NWP7_9NEOP</name>
<protein>
    <submittedName>
        <fullName evidence="1">Uncharacterized protein</fullName>
    </submittedName>
</protein>
<evidence type="ECO:0000313" key="1">
    <source>
        <dbReference type="EMBL" id="JAA78040.1"/>
    </source>
</evidence>
<reference evidence="1" key="1">
    <citation type="journal article" date="2013" name="BMC Genomics">
        <title>Unscrambling butterfly oogenesis.</title>
        <authorList>
            <person name="Carter J.M."/>
            <person name="Baker S.C."/>
            <person name="Pink R."/>
            <person name="Carter D.R."/>
            <person name="Collins A."/>
            <person name="Tomlin J."/>
            <person name="Gibbs M."/>
            <person name="Breuker C.J."/>
        </authorList>
    </citation>
    <scope>NUCLEOTIDE SEQUENCE</scope>
    <source>
        <tissue evidence="1">Ovary</tissue>
    </source>
</reference>
<accession>S4NWP7</accession>
<feature type="non-terminal residue" evidence="1">
    <location>
        <position position="1"/>
    </location>
</feature>
<dbReference type="EMBL" id="GAIX01014520">
    <property type="protein sequence ID" value="JAA78040.1"/>
    <property type="molecule type" value="Transcribed_RNA"/>
</dbReference>
<dbReference type="AlphaFoldDB" id="S4NWP7"/>
<reference evidence="1" key="2">
    <citation type="submission" date="2013-05" db="EMBL/GenBank/DDBJ databases">
        <authorList>
            <person name="Carter J.-M."/>
            <person name="Baker S.C."/>
            <person name="Pink R."/>
            <person name="Carter D.R.F."/>
            <person name="Collins A."/>
            <person name="Tomlin J."/>
            <person name="Gibbs M."/>
            <person name="Breuker C.J."/>
        </authorList>
    </citation>
    <scope>NUCLEOTIDE SEQUENCE</scope>
    <source>
        <tissue evidence="1">Ovary</tissue>
    </source>
</reference>